<reference evidence="1" key="1">
    <citation type="submission" date="2013-07" db="EMBL/GenBank/DDBJ databases">
        <title>The genome of Eucalyptus grandis.</title>
        <authorList>
            <person name="Schmutz J."/>
            <person name="Hayes R."/>
            <person name="Myburg A."/>
            <person name="Tuskan G."/>
            <person name="Grattapaglia D."/>
            <person name="Rokhsar D.S."/>
        </authorList>
    </citation>
    <scope>NUCLEOTIDE SEQUENCE</scope>
    <source>
        <tissue evidence="1">Leaf extractions</tissue>
    </source>
</reference>
<dbReference type="EMBL" id="KK198757">
    <property type="protein sequence ID" value="KCW74438.1"/>
    <property type="molecule type" value="Genomic_DNA"/>
</dbReference>
<dbReference type="AlphaFoldDB" id="A0A059C7N1"/>
<gene>
    <name evidence="1" type="ORF">EUGRSUZ_E03139</name>
</gene>
<dbReference type="Gramene" id="KCW74438">
    <property type="protein sequence ID" value="KCW74438"/>
    <property type="gene ID" value="EUGRSUZ_E03139"/>
</dbReference>
<protein>
    <submittedName>
        <fullName evidence="1">Uncharacterized protein</fullName>
    </submittedName>
</protein>
<proteinExistence type="predicted"/>
<sequence length="74" mass="8646">MSQRDIFNTCRSLRFPRPRISRALQSQSSNSDRVSRLEKSIPWIWQFLISSFDKLEGSCGRSSRFVQDKSSFLS</sequence>
<dbReference type="InParanoid" id="A0A059C7N1"/>
<name>A0A059C7N1_EUCGR</name>
<organism evidence="1">
    <name type="scientific">Eucalyptus grandis</name>
    <name type="common">Flooded gum</name>
    <dbReference type="NCBI Taxonomy" id="71139"/>
    <lineage>
        <taxon>Eukaryota</taxon>
        <taxon>Viridiplantae</taxon>
        <taxon>Streptophyta</taxon>
        <taxon>Embryophyta</taxon>
        <taxon>Tracheophyta</taxon>
        <taxon>Spermatophyta</taxon>
        <taxon>Magnoliopsida</taxon>
        <taxon>eudicotyledons</taxon>
        <taxon>Gunneridae</taxon>
        <taxon>Pentapetalae</taxon>
        <taxon>rosids</taxon>
        <taxon>malvids</taxon>
        <taxon>Myrtales</taxon>
        <taxon>Myrtaceae</taxon>
        <taxon>Myrtoideae</taxon>
        <taxon>Eucalypteae</taxon>
        <taxon>Eucalyptus</taxon>
    </lineage>
</organism>
<accession>A0A059C7N1</accession>
<evidence type="ECO:0000313" key="1">
    <source>
        <dbReference type="EMBL" id="KCW74438.1"/>
    </source>
</evidence>